<keyword evidence="4" id="KW-1185">Reference proteome</keyword>
<dbReference type="SUPFAM" id="SSF56024">
    <property type="entry name" value="Phospholipase D/nuclease"/>
    <property type="match status" value="1"/>
</dbReference>
<accession>A0A498JEA9</accession>
<dbReference type="GO" id="GO:0005886">
    <property type="term" value="C:plasma membrane"/>
    <property type="evidence" value="ECO:0007669"/>
    <property type="project" value="TreeGrafter"/>
</dbReference>
<dbReference type="GO" id="GO:0009395">
    <property type="term" value="P:phospholipid catabolic process"/>
    <property type="evidence" value="ECO:0007669"/>
    <property type="project" value="TreeGrafter"/>
</dbReference>
<sequence length="203" mass="22500">MSPRDVGRTSLMQSLTWSVYTEITLIRDLRRRKDDITLGKANEGVLVLLLVWDDMTSIEELKNDGLMTTHYQETKAYFRNTKVRSFLCPRNPDEGKSETVTMFSHHQKTVVVDSEIFGGGSQRRIIGTVMSHGDMSMAARSRGVGRHSCESRAGAGLGQALQSGNAIQGSPGMIFIANWKNQLLRMSCATLSKGGKNRLDKCS</sequence>
<keyword evidence="2" id="KW-0443">Lipid metabolism</keyword>
<evidence type="ECO:0000313" key="4">
    <source>
        <dbReference type="Proteomes" id="UP000290289"/>
    </source>
</evidence>
<proteinExistence type="predicted"/>
<comment type="caution">
    <text evidence="3">The sequence shown here is derived from an EMBL/GenBank/DDBJ whole genome shotgun (WGS) entry which is preliminary data.</text>
</comment>
<dbReference type="PANTHER" id="PTHR18896:SF202">
    <property type="entry name" value="PHOSPHOLIPASE D ALPHA 3"/>
    <property type="match status" value="1"/>
</dbReference>
<dbReference type="InterPro" id="IPR015679">
    <property type="entry name" value="PLipase_D_fam"/>
</dbReference>
<dbReference type="AlphaFoldDB" id="A0A498JEA9"/>
<keyword evidence="1" id="KW-0677">Repeat</keyword>
<dbReference type="Proteomes" id="UP000290289">
    <property type="component" value="Chromosome 8"/>
</dbReference>
<organism evidence="3 4">
    <name type="scientific">Malus domestica</name>
    <name type="common">Apple</name>
    <name type="synonym">Pyrus malus</name>
    <dbReference type="NCBI Taxonomy" id="3750"/>
    <lineage>
        <taxon>Eukaryota</taxon>
        <taxon>Viridiplantae</taxon>
        <taxon>Streptophyta</taxon>
        <taxon>Embryophyta</taxon>
        <taxon>Tracheophyta</taxon>
        <taxon>Spermatophyta</taxon>
        <taxon>Magnoliopsida</taxon>
        <taxon>eudicotyledons</taxon>
        <taxon>Gunneridae</taxon>
        <taxon>Pentapetalae</taxon>
        <taxon>rosids</taxon>
        <taxon>fabids</taxon>
        <taxon>Rosales</taxon>
        <taxon>Rosaceae</taxon>
        <taxon>Amygdaloideae</taxon>
        <taxon>Maleae</taxon>
        <taxon>Malus</taxon>
    </lineage>
</organism>
<evidence type="ECO:0000313" key="3">
    <source>
        <dbReference type="EMBL" id="RXH92072.1"/>
    </source>
</evidence>
<dbReference type="STRING" id="3750.A0A498JEA9"/>
<evidence type="ECO:0000256" key="1">
    <source>
        <dbReference type="ARBA" id="ARBA00022737"/>
    </source>
</evidence>
<evidence type="ECO:0000256" key="2">
    <source>
        <dbReference type="ARBA" id="ARBA00023098"/>
    </source>
</evidence>
<reference evidence="3 4" key="1">
    <citation type="submission" date="2018-10" db="EMBL/GenBank/DDBJ databases">
        <title>A high-quality apple genome assembly.</title>
        <authorList>
            <person name="Hu J."/>
        </authorList>
    </citation>
    <scope>NUCLEOTIDE SEQUENCE [LARGE SCALE GENOMIC DNA]</scope>
    <source>
        <strain evidence="4">cv. HFTH1</strain>
        <tissue evidence="3">Young leaf</tissue>
    </source>
</reference>
<gene>
    <name evidence="3" type="ORF">DVH24_021095</name>
</gene>
<protein>
    <submittedName>
        <fullName evidence="3">Uncharacterized protein</fullName>
    </submittedName>
</protein>
<name>A0A498JEA9_MALDO</name>
<dbReference type="GO" id="GO:0004630">
    <property type="term" value="F:phospholipase D activity"/>
    <property type="evidence" value="ECO:0007669"/>
    <property type="project" value="TreeGrafter"/>
</dbReference>
<dbReference type="EMBL" id="RDQH01000334">
    <property type="protein sequence ID" value="RXH92072.1"/>
    <property type="molecule type" value="Genomic_DNA"/>
</dbReference>
<dbReference type="PANTHER" id="PTHR18896">
    <property type="entry name" value="PHOSPHOLIPASE D"/>
    <property type="match status" value="1"/>
</dbReference>